<proteinExistence type="predicted"/>
<gene>
    <name evidence="1" type="ORF">F4820DRAFT_416768</name>
</gene>
<comment type="caution">
    <text evidence="1">The sequence shown here is derived from an EMBL/GenBank/DDBJ whole genome shotgun (WGS) entry which is preliminary data.</text>
</comment>
<dbReference type="EMBL" id="MU393458">
    <property type="protein sequence ID" value="KAI4866495.1"/>
    <property type="molecule type" value="Genomic_DNA"/>
</dbReference>
<sequence>MDADKQFPEEGPRSTLEGGTNGGDGNTQSISVSSSARSISASDSRNSSGDGDELEEHRNMMLASLLEDYIRTRAAEFLNATTPNTNYTRQSHEVQPLARQLFNEASRKLSSNGMLPEFATSDTAGSTRRQYLSALDGLVAGSQAPTANTLGPLNDLVLQASQLALVPRPADDLQLTLQPPRGPSHYQSSFREVALLGKGGFGKVYRCFNPLDNRAYAVKKIQIPPKLGKLFRDGRLGELQHILREVQALATLDHPNIVRYHATWFEEPRQVSPATDAQDPSRGTGSGHRRQLLLDSHPFSQKPGEISEPSLSAGVVFEEDGLSVPGSNEHPAEGLQWSDAPTSSRGAVETLSMSNTWDVFTDGKNYLVDDDEEHGIIDGSGYTLYIQMSLYPMTLAQYITGSSDGEGAVRHCFHLVPSLRLLRAIHAGLRYVHSKGYIHRDIKPGNIFLSSPEVESQGGYCNLACDSCSGRRKADDVPPRWLNPRIGDFGLVAQLAHGKLPVSPYAGSDDTMTSGKPVGTAYYRPPPSRDAKDEKVDMFALGVVLVEMLCPCDTVMERVDMLTGLQKGCVPPSLEGGIGSEGYSAGLVREVVSLVKAMVDPDPRRRWSSIQVDEAIESILRKCEDVEVPTCR</sequence>
<evidence type="ECO:0000313" key="1">
    <source>
        <dbReference type="EMBL" id="KAI4866495.1"/>
    </source>
</evidence>
<protein>
    <submittedName>
        <fullName evidence="1">Kinase-like protein</fullName>
    </submittedName>
</protein>
<evidence type="ECO:0000313" key="2">
    <source>
        <dbReference type="Proteomes" id="UP001497700"/>
    </source>
</evidence>
<accession>A0ACB9Z673</accession>
<keyword evidence="2" id="KW-1185">Reference proteome</keyword>
<organism evidence="1 2">
    <name type="scientific">Hypoxylon rubiginosum</name>
    <dbReference type="NCBI Taxonomy" id="110542"/>
    <lineage>
        <taxon>Eukaryota</taxon>
        <taxon>Fungi</taxon>
        <taxon>Dikarya</taxon>
        <taxon>Ascomycota</taxon>
        <taxon>Pezizomycotina</taxon>
        <taxon>Sordariomycetes</taxon>
        <taxon>Xylariomycetidae</taxon>
        <taxon>Xylariales</taxon>
        <taxon>Hypoxylaceae</taxon>
        <taxon>Hypoxylon</taxon>
    </lineage>
</organism>
<dbReference type="Proteomes" id="UP001497700">
    <property type="component" value="Unassembled WGS sequence"/>
</dbReference>
<name>A0ACB9Z673_9PEZI</name>
<reference evidence="1 2" key="1">
    <citation type="journal article" date="2022" name="New Phytol.">
        <title>Ecological generalism drives hyperdiversity of secondary metabolite gene clusters in xylarialean endophytes.</title>
        <authorList>
            <person name="Franco M.E.E."/>
            <person name="Wisecaver J.H."/>
            <person name="Arnold A.E."/>
            <person name="Ju Y.M."/>
            <person name="Slot J.C."/>
            <person name="Ahrendt S."/>
            <person name="Moore L.P."/>
            <person name="Eastman K.E."/>
            <person name="Scott K."/>
            <person name="Konkel Z."/>
            <person name="Mondo S.J."/>
            <person name="Kuo A."/>
            <person name="Hayes R.D."/>
            <person name="Haridas S."/>
            <person name="Andreopoulos B."/>
            <person name="Riley R."/>
            <person name="LaButti K."/>
            <person name="Pangilinan J."/>
            <person name="Lipzen A."/>
            <person name="Amirebrahimi M."/>
            <person name="Yan J."/>
            <person name="Adam C."/>
            <person name="Keymanesh K."/>
            <person name="Ng V."/>
            <person name="Louie K."/>
            <person name="Northen T."/>
            <person name="Drula E."/>
            <person name="Henrissat B."/>
            <person name="Hsieh H.M."/>
            <person name="Youens-Clark K."/>
            <person name="Lutzoni F."/>
            <person name="Miadlikowska J."/>
            <person name="Eastwood D.C."/>
            <person name="Hamelin R.C."/>
            <person name="Grigoriev I.V."/>
            <person name="U'Ren J.M."/>
        </authorList>
    </citation>
    <scope>NUCLEOTIDE SEQUENCE [LARGE SCALE GENOMIC DNA]</scope>
    <source>
        <strain evidence="1 2">CBS 119005</strain>
    </source>
</reference>